<dbReference type="PANTHER" id="PTHR30558:SF3">
    <property type="entry name" value="BIOPOLYMER TRANSPORT PROTEIN EXBD-RELATED"/>
    <property type="match status" value="1"/>
</dbReference>
<dbReference type="EMBL" id="NQJD01000005">
    <property type="protein sequence ID" value="TAA75651.1"/>
    <property type="molecule type" value="Genomic_DNA"/>
</dbReference>
<evidence type="ECO:0000256" key="1">
    <source>
        <dbReference type="ARBA" id="ARBA00004162"/>
    </source>
</evidence>
<feature type="transmembrane region" description="Helical" evidence="8">
    <location>
        <begin position="21"/>
        <end position="41"/>
    </location>
</feature>
<dbReference type="PANTHER" id="PTHR30558">
    <property type="entry name" value="EXBD MEMBRANE COMPONENT OF PMF-DRIVEN MACROMOLECULE IMPORT SYSTEM"/>
    <property type="match status" value="1"/>
</dbReference>
<evidence type="ECO:0000256" key="4">
    <source>
        <dbReference type="ARBA" id="ARBA00022692"/>
    </source>
</evidence>
<dbReference type="GO" id="GO:0005886">
    <property type="term" value="C:plasma membrane"/>
    <property type="evidence" value="ECO:0007669"/>
    <property type="project" value="UniProtKB-SubCell"/>
</dbReference>
<dbReference type="InterPro" id="IPR003400">
    <property type="entry name" value="ExbD"/>
</dbReference>
<keyword evidence="5 8" id="KW-1133">Transmembrane helix</keyword>
<dbReference type="Pfam" id="PF02472">
    <property type="entry name" value="ExbD"/>
    <property type="match status" value="1"/>
</dbReference>
<reference evidence="9" key="1">
    <citation type="submission" date="2017-07" db="EMBL/GenBank/DDBJ databases">
        <title>The cable genome - Insights into the physiology and evolution of filamentous bacteria capable of sulfide oxidation via long distance electron transfer.</title>
        <authorList>
            <person name="Thorup C."/>
            <person name="Bjerg J.T."/>
            <person name="Schreiber L."/>
            <person name="Nielsen L.P."/>
            <person name="Kjeldsen K.U."/>
            <person name="Boesen T."/>
            <person name="Boggild A."/>
            <person name="Meysman F."/>
            <person name="Geelhoed J."/>
            <person name="Schramm A."/>
        </authorList>
    </citation>
    <scope>NUCLEOTIDE SEQUENCE [LARGE SCALE GENOMIC DNA]</scope>
    <source>
        <strain evidence="9">GS</strain>
    </source>
</reference>
<evidence type="ECO:0000256" key="7">
    <source>
        <dbReference type="RuleBase" id="RU003879"/>
    </source>
</evidence>
<evidence type="ECO:0000256" key="6">
    <source>
        <dbReference type="ARBA" id="ARBA00023136"/>
    </source>
</evidence>
<evidence type="ECO:0000313" key="10">
    <source>
        <dbReference type="Proteomes" id="UP000316238"/>
    </source>
</evidence>
<keyword evidence="7" id="KW-0653">Protein transport</keyword>
<dbReference type="Proteomes" id="UP000316238">
    <property type="component" value="Unassembled WGS sequence"/>
</dbReference>
<comment type="caution">
    <text evidence="9">The sequence shown here is derived from an EMBL/GenBank/DDBJ whole genome shotgun (WGS) entry which is preliminary data.</text>
</comment>
<keyword evidence="7" id="KW-0813">Transport</keyword>
<accession>A0A521G453</accession>
<dbReference type="Gene3D" id="3.30.420.270">
    <property type="match status" value="1"/>
</dbReference>
<sequence length="144" mass="15822">MKLSRKGISPVRLEMTPLMDIIFLLLVFFIYAMMSMTVHHGKQLDLPQSSSATVEMQEAVSITIESDKGGLRISVDGGAAFSGVERLQEILTEKKAKAPQGKELDLQIFADKTVSYQSLYSVLDSITQAGLFRVSLQATLQEAP</sequence>
<gene>
    <name evidence="9" type="ORF">CDV28_105109</name>
</gene>
<comment type="similarity">
    <text evidence="2 7">Belongs to the ExbD/TolR family.</text>
</comment>
<protein>
    <submittedName>
        <fullName evidence="9">Biopolymer transport protein ExbD</fullName>
    </submittedName>
</protein>
<evidence type="ECO:0000256" key="8">
    <source>
        <dbReference type="SAM" id="Phobius"/>
    </source>
</evidence>
<name>A0A521G453_9BACT</name>
<evidence type="ECO:0000256" key="3">
    <source>
        <dbReference type="ARBA" id="ARBA00022475"/>
    </source>
</evidence>
<keyword evidence="10" id="KW-1185">Reference proteome</keyword>
<keyword evidence="6 8" id="KW-0472">Membrane</keyword>
<comment type="subcellular location">
    <subcellularLocation>
        <location evidence="1">Cell membrane</location>
        <topology evidence="1">Single-pass membrane protein</topology>
    </subcellularLocation>
    <subcellularLocation>
        <location evidence="7">Cell membrane</location>
        <topology evidence="7">Single-pass type II membrane protein</topology>
    </subcellularLocation>
</comment>
<keyword evidence="3" id="KW-1003">Cell membrane</keyword>
<dbReference type="GO" id="GO:0022857">
    <property type="term" value="F:transmembrane transporter activity"/>
    <property type="evidence" value="ECO:0007669"/>
    <property type="project" value="InterPro"/>
</dbReference>
<proteinExistence type="inferred from homology"/>
<evidence type="ECO:0000256" key="5">
    <source>
        <dbReference type="ARBA" id="ARBA00022989"/>
    </source>
</evidence>
<dbReference type="AlphaFoldDB" id="A0A521G453"/>
<dbReference type="GO" id="GO:0015031">
    <property type="term" value="P:protein transport"/>
    <property type="evidence" value="ECO:0007669"/>
    <property type="project" value="UniProtKB-KW"/>
</dbReference>
<organism evidence="9 10">
    <name type="scientific">Candidatus Electronema aureum</name>
    <dbReference type="NCBI Taxonomy" id="2005002"/>
    <lineage>
        <taxon>Bacteria</taxon>
        <taxon>Pseudomonadati</taxon>
        <taxon>Thermodesulfobacteriota</taxon>
        <taxon>Desulfobulbia</taxon>
        <taxon>Desulfobulbales</taxon>
        <taxon>Desulfobulbaceae</taxon>
        <taxon>Candidatus Electronema</taxon>
    </lineage>
</organism>
<evidence type="ECO:0000256" key="2">
    <source>
        <dbReference type="ARBA" id="ARBA00005811"/>
    </source>
</evidence>
<evidence type="ECO:0000313" key="9">
    <source>
        <dbReference type="EMBL" id="TAA75651.1"/>
    </source>
</evidence>
<keyword evidence="4 7" id="KW-0812">Transmembrane</keyword>